<dbReference type="KEGG" id="cfl:Cfla_0282"/>
<dbReference type="RefSeq" id="WP_013115535.1">
    <property type="nucleotide sequence ID" value="NC_014151.1"/>
</dbReference>
<dbReference type="eggNOG" id="ENOG5031RF6">
    <property type="taxonomic scope" value="Bacteria"/>
</dbReference>
<reference evidence="3 4" key="1">
    <citation type="journal article" date="2010" name="Stand. Genomic Sci.">
        <title>Complete genome sequence of Cellulomonas flavigena type strain (134).</title>
        <authorList>
            <person name="Abt B."/>
            <person name="Foster B."/>
            <person name="Lapidus A."/>
            <person name="Clum A."/>
            <person name="Sun H."/>
            <person name="Pukall R."/>
            <person name="Lucas S."/>
            <person name="Glavina Del Rio T."/>
            <person name="Nolan M."/>
            <person name="Tice H."/>
            <person name="Cheng J.F."/>
            <person name="Pitluck S."/>
            <person name="Liolios K."/>
            <person name="Ivanova N."/>
            <person name="Mavromatis K."/>
            <person name="Ovchinnikova G."/>
            <person name="Pati A."/>
            <person name="Goodwin L."/>
            <person name="Chen A."/>
            <person name="Palaniappan K."/>
            <person name="Land M."/>
            <person name="Hauser L."/>
            <person name="Chang Y.J."/>
            <person name="Jeffries C.D."/>
            <person name="Rohde M."/>
            <person name="Goker M."/>
            <person name="Woyke T."/>
            <person name="Bristow J."/>
            <person name="Eisen J.A."/>
            <person name="Markowitz V."/>
            <person name="Hugenholtz P."/>
            <person name="Kyrpides N.C."/>
            <person name="Klenk H.P."/>
        </authorList>
    </citation>
    <scope>NUCLEOTIDE SEQUENCE [LARGE SCALE GENOMIC DNA]</scope>
    <source>
        <strain evidence="4">ATCC 482 / DSM 20109 / BCRC 11376 / JCM 18109 / NBRC 3775 / NCIMB 8073 / NRS 134</strain>
    </source>
</reference>
<dbReference type="SUPFAM" id="SSF55718">
    <property type="entry name" value="SCP-like"/>
    <property type="match status" value="1"/>
</dbReference>
<dbReference type="InterPro" id="IPR034660">
    <property type="entry name" value="DinB/YfiT-like"/>
</dbReference>
<dbReference type="InterPro" id="IPR017517">
    <property type="entry name" value="Maleyloyr_isom"/>
</dbReference>
<name>D5UGZ8_CELFN</name>
<organism evidence="3 4">
    <name type="scientific">Cellulomonas flavigena (strain ATCC 482 / DSM 20109 / BCRC 11376 / JCM 18109 / NBRC 3775 / NCIMB 8073 / NRS 134)</name>
    <dbReference type="NCBI Taxonomy" id="446466"/>
    <lineage>
        <taxon>Bacteria</taxon>
        <taxon>Bacillati</taxon>
        <taxon>Actinomycetota</taxon>
        <taxon>Actinomycetes</taxon>
        <taxon>Micrococcales</taxon>
        <taxon>Cellulomonadaceae</taxon>
        <taxon>Cellulomonas</taxon>
    </lineage>
</organism>
<proteinExistence type="predicted"/>
<dbReference type="AlphaFoldDB" id="D5UGZ8"/>
<dbReference type="Proteomes" id="UP000000849">
    <property type="component" value="Chromosome"/>
</dbReference>
<dbReference type="InterPro" id="IPR024344">
    <property type="entry name" value="MDMPI_metal-binding"/>
</dbReference>
<dbReference type="Gene3D" id="1.20.120.450">
    <property type="entry name" value="dinb family like domain"/>
    <property type="match status" value="1"/>
</dbReference>
<keyword evidence="3" id="KW-0413">Isomerase</keyword>
<dbReference type="HOGENOM" id="CLU_077935_0_0_11"/>
<evidence type="ECO:0000256" key="1">
    <source>
        <dbReference type="SAM" id="MobiDB-lite"/>
    </source>
</evidence>
<evidence type="ECO:0000259" key="2">
    <source>
        <dbReference type="Pfam" id="PF11716"/>
    </source>
</evidence>
<dbReference type="SUPFAM" id="SSF109854">
    <property type="entry name" value="DinB/YfiT-like putative metalloenzymes"/>
    <property type="match status" value="1"/>
</dbReference>
<dbReference type="GO" id="GO:0046872">
    <property type="term" value="F:metal ion binding"/>
    <property type="evidence" value="ECO:0007669"/>
    <property type="project" value="InterPro"/>
</dbReference>
<accession>D5UGZ8</accession>
<gene>
    <name evidence="3" type="ordered locus">Cfla_0282</name>
</gene>
<keyword evidence="3" id="KW-0670">Pyruvate</keyword>
<feature type="domain" description="Mycothiol-dependent maleylpyruvate isomerase metal-binding" evidence="2">
    <location>
        <begin position="22"/>
        <end position="156"/>
    </location>
</feature>
<dbReference type="STRING" id="446466.Cfla_0282"/>
<evidence type="ECO:0000313" key="4">
    <source>
        <dbReference type="Proteomes" id="UP000000849"/>
    </source>
</evidence>
<dbReference type="InterPro" id="IPR036527">
    <property type="entry name" value="SCP2_sterol-bd_dom_sf"/>
</dbReference>
<feature type="region of interest" description="Disordered" evidence="1">
    <location>
        <begin position="262"/>
        <end position="281"/>
    </location>
</feature>
<dbReference type="Pfam" id="PF11716">
    <property type="entry name" value="MDMPI_N"/>
    <property type="match status" value="1"/>
</dbReference>
<dbReference type="NCBIfam" id="TIGR03083">
    <property type="entry name" value="maleylpyruvate isomerase family mycothiol-dependent enzyme"/>
    <property type="match status" value="1"/>
</dbReference>
<dbReference type="GO" id="GO:0016853">
    <property type="term" value="F:isomerase activity"/>
    <property type="evidence" value="ECO:0007669"/>
    <property type="project" value="UniProtKB-KW"/>
</dbReference>
<keyword evidence="4" id="KW-1185">Reference proteome</keyword>
<evidence type="ECO:0000313" key="3">
    <source>
        <dbReference type="EMBL" id="ADG73201.1"/>
    </source>
</evidence>
<dbReference type="EMBL" id="CP001964">
    <property type="protein sequence ID" value="ADG73201.1"/>
    <property type="molecule type" value="Genomic_DNA"/>
</dbReference>
<sequence length="281" mass="29913">MPARTDRTTDPALRAGLLLARRGQAYFSRQLNELANDELDAPSLVPGWTRRHVVAHVGLNARALTRLTEWAATGVENPMYPSREARDEEIEYGATLPARALRNLSAHAAVHLDVEWRDLAPEAWDAPVRTAQGRVVPASETVWMRTREVWVHAVDLDHGASYRQFPAELVDALLDDVRRIWRARSVPGPVPVLEPTDRAGAAVGTAAEAAVGTAARAGAVRSGDADGAGSSDGPAAVGGSVGAVRVRGRAADLARWATGRGGAHLLTTSDGTPVPPPPPWL</sequence>
<dbReference type="Gene3D" id="3.30.1050.20">
    <property type="match status" value="1"/>
</dbReference>
<protein>
    <submittedName>
        <fullName evidence="3">Mycothiol-dependent maleylpyruvate isomerase</fullName>
    </submittedName>
</protein>
<dbReference type="OrthoDB" id="5118203at2"/>